<dbReference type="EMBL" id="PCYM01000001">
    <property type="protein sequence ID" value="PIR48053.1"/>
    <property type="molecule type" value="Genomic_DNA"/>
</dbReference>
<reference evidence="1 2" key="1">
    <citation type="submission" date="2017-09" db="EMBL/GenBank/DDBJ databases">
        <title>Depth-based differentiation of microbial function through sediment-hosted aquifers and enrichment of novel symbionts in the deep terrestrial subsurface.</title>
        <authorList>
            <person name="Probst A.J."/>
            <person name="Ladd B."/>
            <person name="Jarett J.K."/>
            <person name="Geller-Mcgrath D.E."/>
            <person name="Sieber C.M."/>
            <person name="Emerson J.B."/>
            <person name="Anantharaman K."/>
            <person name="Thomas B.C."/>
            <person name="Malmstrom R."/>
            <person name="Stieglmeier M."/>
            <person name="Klingl A."/>
            <person name="Woyke T."/>
            <person name="Ryan C.M."/>
            <person name="Banfield J.F."/>
        </authorList>
    </citation>
    <scope>NUCLEOTIDE SEQUENCE [LARGE SCALE GENOMIC DNA]</scope>
    <source>
        <strain evidence="1">CG10_big_fil_rev_8_21_14_0_10_50_16</strain>
    </source>
</reference>
<dbReference type="Gene3D" id="3.40.50.300">
    <property type="entry name" value="P-loop containing nucleotide triphosphate hydrolases"/>
    <property type="match status" value="1"/>
</dbReference>
<proteinExistence type="predicted"/>
<protein>
    <recommendedName>
        <fullName evidence="3">AAA+ ATPase domain-containing protein</fullName>
    </recommendedName>
</protein>
<sequence length="321" mass="35630">MPQTTPQPWNVIGHQTVLEFLDRVLDRQCVSHAYLLVGPQSVGKMTVAWRFAARLLKTHPGTLKTHPDLVVVQRGLNKKTNRLREQITVEQIQEARKRFQQSALHGGYKVLIVQDAHLLSTTAANALLKTLEEPRGNACILLTVTDDTLLLPTITSRVQPLRLSLVAREMICAGLEERASSREEAHVLAGLSAGSPGVAISLAEDPQLRELIDQRNALTLACLDASVQKRILASRGVLPAYEEDHVKTRTELLQRVSALEMQTRDALLVQLQCSDLAAQQIQSNMEVKQLTGLLHALPVLRVQLQQHLNPKLALIQLMQCI</sequence>
<dbReference type="Pfam" id="PF13177">
    <property type="entry name" value="DNA_pol3_delta2"/>
    <property type="match status" value="1"/>
</dbReference>
<evidence type="ECO:0008006" key="3">
    <source>
        <dbReference type="Google" id="ProtNLM"/>
    </source>
</evidence>
<name>A0A2H0RNH6_9BACT</name>
<gene>
    <name evidence="1" type="ORF">COV06_01495</name>
</gene>
<comment type="caution">
    <text evidence="1">The sequence shown here is derived from an EMBL/GenBank/DDBJ whole genome shotgun (WGS) entry which is preliminary data.</text>
</comment>
<evidence type="ECO:0000313" key="1">
    <source>
        <dbReference type="EMBL" id="PIR48053.1"/>
    </source>
</evidence>
<dbReference type="Proteomes" id="UP000230084">
    <property type="component" value="Unassembled WGS sequence"/>
</dbReference>
<dbReference type="InterPro" id="IPR027417">
    <property type="entry name" value="P-loop_NTPase"/>
</dbReference>
<dbReference type="SUPFAM" id="SSF52540">
    <property type="entry name" value="P-loop containing nucleoside triphosphate hydrolases"/>
    <property type="match status" value="1"/>
</dbReference>
<dbReference type="InterPro" id="IPR050238">
    <property type="entry name" value="DNA_Rep/Repair_Clamp_Loader"/>
</dbReference>
<organism evidence="1 2">
    <name type="scientific">Candidatus Uhrbacteria bacterium CG10_big_fil_rev_8_21_14_0_10_50_16</name>
    <dbReference type="NCBI Taxonomy" id="1975039"/>
    <lineage>
        <taxon>Bacteria</taxon>
        <taxon>Candidatus Uhriibacteriota</taxon>
    </lineage>
</organism>
<dbReference type="PANTHER" id="PTHR11669:SF8">
    <property type="entry name" value="DNA POLYMERASE III SUBUNIT DELTA"/>
    <property type="match status" value="1"/>
</dbReference>
<dbReference type="PANTHER" id="PTHR11669">
    <property type="entry name" value="REPLICATION FACTOR C / DNA POLYMERASE III GAMMA-TAU SUBUNIT"/>
    <property type="match status" value="1"/>
</dbReference>
<accession>A0A2H0RNH6</accession>
<dbReference type="GO" id="GO:0006261">
    <property type="term" value="P:DNA-templated DNA replication"/>
    <property type="evidence" value="ECO:0007669"/>
    <property type="project" value="TreeGrafter"/>
</dbReference>
<dbReference type="AlphaFoldDB" id="A0A2H0RNH6"/>
<evidence type="ECO:0000313" key="2">
    <source>
        <dbReference type="Proteomes" id="UP000230084"/>
    </source>
</evidence>